<dbReference type="GO" id="GO:0038023">
    <property type="term" value="F:signaling receptor activity"/>
    <property type="evidence" value="ECO:0007669"/>
    <property type="project" value="TreeGrafter"/>
</dbReference>
<protein>
    <submittedName>
        <fullName evidence="17">Toll-like receptor 1</fullName>
    </submittedName>
</protein>
<evidence type="ECO:0000256" key="10">
    <source>
        <dbReference type="ARBA" id="ARBA00023136"/>
    </source>
</evidence>
<dbReference type="InterPro" id="IPR032675">
    <property type="entry name" value="LRR_dom_sf"/>
</dbReference>
<dbReference type="GO" id="GO:0002224">
    <property type="term" value="P:toll-like receptor signaling pathway"/>
    <property type="evidence" value="ECO:0007669"/>
    <property type="project" value="TreeGrafter"/>
</dbReference>
<evidence type="ECO:0000256" key="3">
    <source>
        <dbReference type="ARBA" id="ARBA00022588"/>
    </source>
</evidence>
<keyword evidence="5 14" id="KW-0812">Transmembrane</keyword>
<reference evidence="17" key="2">
    <citation type="submission" date="2025-08" db="UniProtKB">
        <authorList>
            <consortium name="Ensembl"/>
        </authorList>
    </citation>
    <scope>IDENTIFICATION</scope>
</reference>
<accession>A0A8C4RRC4</accession>
<feature type="transmembrane region" description="Helical" evidence="14">
    <location>
        <begin position="483"/>
        <end position="505"/>
    </location>
</feature>
<keyword evidence="6 15" id="KW-0732">Signal</keyword>
<comment type="similarity">
    <text evidence="2">Belongs to the Toll-like receptor family.</text>
</comment>
<dbReference type="AlphaFoldDB" id="A0A8C4RRC4"/>
<feature type="signal peptide" evidence="15">
    <location>
        <begin position="1"/>
        <end position="18"/>
    </location>
</feature>
<evidence type="ECO:0000259" key="16">
    <source>
        <dbReference type="PROSITE" id="PS50104"/>
    </source>
</evidence>
<dbReference type="PANTHER" id="PTHR24365:SF422">
    <property type="entry name" value="TOLL-LIKE RECEPTOR 6"/>
    <property type="match status" value="1"/>
</dbReference>
<proteinExistence type="inferred from homology"/>
<keyword evidence="18" id="KW-1185">Reference proteome</keyword>
<keyword evidence="9 14" id="KW-1133">Transmembrane helix</keyword>
<evidence type="ECO:0000256" key="4">
    <source>
        <dbReference type="ARBA" id="ARBA00022614"/>
    </source>
</evidence>
<dbReference type="SUPFAM" id="SSF52058">
    <property type="entry name" value="L domain-like"/>
    <property type="match status" value="1"/>
</dbReference>
<keyword evidence="12" id="KW-0325">Glycoprotein</keyword>
<evidence type="ECO:0000256" key="5">
    <source>
        <dbReference type="ARBA" id="ARBA00022692"/>
    </source>
</evidence>
<feature type="chain" id="PRO_5034214923" evidence="15">
    <location>
        <begin position="19"/>
        <end position="668"/>
    </location>
</feature>
<reference evidence="17" key="3">
    <citation type="submission" date="2025-09" db="UniProtKB">
        <authorList>
            <consortium name="Ensembl"/>
        </authorList>
    </citation>
    <scope>IDENTIFICATION</scope>
</reference>
<dbReference type="PROSITE" id="PS50104">
    <property type="entry name" value="TIR"/>
    <property type="match status" value="1"/>
</dbReference>
<keyword evidence="11" id="KW-0675">Receptor</keyword>
<dbReference type="GO" id="GO:0045087">
    <property type="term" value="P:innate immune response"/>
    <property type="evidence" value="ECO:0007669"/>
    <property type="project" value="UniProtKB-KW"/>
</dbReference>
<dbReference type="InterPro" id="IPR001611">
    <property type="entry name" value="Leu-rich_rpt"/>
</dbReference>
<sequence>MYTLIIFAFEQLAIFVSGVTLKVDGEANYSWHSLNSVPKLFQPKLKIIDLSHNNLSELTSDSFPQMDNLNMLKISFNNIKYVDINTFNSTKNLQCLDLSYNLLYGYFINILITVFVSLVNLENIRLSAEKLQNHELKSTSSVWLKNIFRGLNKLIEYEYDKTDEVEIMLKNIHNINITKTSTIGFAIYQIRKNHTYHSLSLIQMNLTWNDLQYVILRSDIKYLNLFNLTITGKISNYLNLNQTLPLNAFSLDSVAMVDYFFSQSLFYSFFLHIKTKQLTLANAPLVHMTCPKTPSMFQYLDFSHNAFSEHVFSSQGNNDCKMFPVLDTLILKGNKLMRLHQLSFSTKYMKVLKHLDAVPTCLCMNMSDVSGQKRLSLIQQNVNIPDCTHFQSVEFLFLSSNVLKTSSFNFLSSCQMLKQLDVSSNPFFCDCNLRRFFPNGEQIQNYIAWVAPTCTAAVNQKHLMETLLEDFHMFEISCNLARLLTAILIPLIVIVISIAVLCMHFDAPWYLRMMWSGHKQSREQRQNSYRNRRDLVYNAFVSYSQDDSSWVKEYLLPNLEEMGTLKICYHERNFIAGKSITENIITCIEKSYKSIFHQLLSEGSENLILILLEPIHQHMIPSKYYKLKDLMARKTYMEWPQDKNKHKLFWDILRSSIEINLPEIKDVQ</sequence>
<evidence type="ECO:0000256" key="2">
    <source>
        <dbReference type="ARBA" id="ARBA00009634"/>
    </source>
</evidence>
<evidence type="ECO:0000256" key="15">
    <source>
        <dbReference type="SAM" id="SignalP"/>
    </source>
</evidence>
<dbReference type="Gene3D" id="3.80.10.10">
    <property type="entry name" value="Ribonuclease Inhibitor"/>
    <property type="match status" value="1"/>
</dbReference>
<name>A0A8C4RRC4_ERPCA</name>
<dbReference type="Pfam" id="PF13855">
    <property type="entry name" value="LRR_8"/>
    <property type="match status" value="1"/>
</dbReference>
<keyword evidence="7" id="KW-0677">Repeat</keyword>
<dbReference type="InterPro" id="IPR000157">
    <property type="entry name" value="TIR_dom"/>
</dbReference>
<evidence type="ECO:0000256" key="12">
    <source>
        <dbReference type="ARBA" id="ARBA00023180"/>
    </source>
</evidence>
<dbReference type="Proteomes" id="UP000694620">
    <property type="component" value="Chromosome 5"/>
</dbReference>
<keyword evidence="4" id="KW-0433">Leucine-rich repeat</keyword>
<evidence type="ECO:0000256" key="7">
    <source>
        <dbReference type="ARBA" id="ARBA00022737"/>
    </source>
</evidence>
<dbReference type="GO" id="GO:0005886">
    <property type="term" value="C:plasma membrane"/>
    <property type="evidence" value="ECO:0007669"/>
    <property type="project" value="TreeGrafter"/>
</dbReference>
<evidence type="ECO:0000256" key="8">
    <source>
        <dbReference type="ARBA" id="ARBA00022859"/>
    </source>
</evidence>
<dbReference type="SMART" id="SM00369">
    <property type="entry name" value="LRR_TYP"/>
    <property type="match status" value="3"/>
</dbReference>
<evidence type="ECO:0000256" key="13">
    <source>
        <dbReference type="ARBA" id="ARBA00023198"/>
    </source>
</evidence>
<dbReference type="PROSITE" id="PS51450">
    <property type="entry name" value="LRR"/>
    <property type="match status" value="1"/>
</dbReference>
<dbReference type="SUPFAM" id="SSF52200">
    <property type="entry name" value="Toll/Interleukin receptor TIR domain"/>
    <property type="match status" value="1"/>
</dbReference>
<dbReference type="Pfam" id="PF01582">
    <property type="entry name" value="TIR"/>
    <property type="match status" value="1"/>
</dbReference>
<evidence type="ECO:0000256" key="9">
    <source>
        <dbReference type="ARBA" id="ARBA00022989"/>
    </source>
</evidence>
<evidence type="ECO:0000256" key="14">
    <source>
        <dbReference type="SAM" id="Phobius"/>
    </source>
</evidence>
<dbReference type="GO" id="GO:0006954">
    <property type="term" value="P:inflammatory response"/>
    <property type="evidence" value="ECO:0007669"/>
    <property type="project" value="UniProtKB-KW"/>
</dbReference>
<dbReference type="GeneTree" id="ENSGT00940000162201"/>
<keyword evidence="10 14" id="KW-0472">Membrane</keyword>
<keyword evidence="3" id="KW-0399">Innate immunity</keyword>
<evidence type="ECO:0000256" key="1">
    <source>
        <dbReference type="ARBA" id="ARBA00004167"/>
    </source>
</evidence>
<keyword evidence="13" id="KW-0395">Inflammatory response</keyword>
<keyword evidence="8" id="KW-0391">Immunity</keyword>
<evidence type="ECO:0000256" key="6">
    <source>
        <dbReference type="ARBA" id="ARBA00022729"/>
    </source>
</evidence>
<organism evidence="17 18">
    <name type="scientific">Erpetoichthys calabaricus</name>
    <name type="common">Rope fish</name>
    <name type="synonym">Calamoichthys calabaricus</name>
    <dbReference type="NCBI Taxonomy" id="27687"/>
    <lineage>
        <taxon>Eukaryota</taxon>
        <taxon>Metazoa</taxon>
        <taxon>Chordata</taxon>
        <taxon>Craniata</taxon>
        <taxon>Vertebrata</taxon>
        <taxon>Euteleostomi</taxon>
        <taxon>Actinopterygii</taxon>
        <taxon>Polypteriformes</taxon>
        <taxon>Polypteridae</taxon>
        <taxon>Erpetoichthys</taxon>
    </lineage>
</organism>
<dbReference type="PANTHER" id="PTHR24365">
    <property type="entry name" value="TOLL-LIKE RECEPTOR"/>
    <property type="match status" value="1"/>
</dbReference>
<dbReference type="InterPro" id="IPR035897">
    <property type="entry name" value="Toll_tir_struct_dom_sf"/>
</dbReference>
<evidence type="ECO:0000313" key="17">
    <source>
        <dbReference type="Ensembl" id="ENSECRP00000005615.1"/>
    </source>
</evidence>
<evidence type="ECO:0000256" key="11">
    <source>
        <dbReference type="ARBA" id="ARBA00023170"/>
    </source>
</evidence>
<comment type="subcellular location">
    <subcellularLocation>
        <location evidence="1">Membrane</location>
        <topology evidence="1">Single-pass membrane protein</topology>
    </subcellularLocation>
</comment>
<dbReference type="Gene3D" id="3.40.50.10140">
    <property type="entry name" value="Toll/interleukin-1 receptor homology (TIR) domain"/>
    <property type="match status" value="2"/>
</dbReference>
<dbReference type="Ensembl" id="ENSECRT00000005711.1">
    <property type="protein sequence ID" value="ENSECRP00000005615.1"/>
    <property type="gene ID" value="ENSECRG00000003777.1"/>
</dbReference>
<dbReference type="InterPro" id="IPR003591">
    <property type="entry name" value="Leu-rich_rpt_typical-subtyp"/>
</dbReference>
<feature type="domain" description="TIR" evidence="16">
    <location>
        <begin position="535"/>
        <end position="657"/>
    </location>
</feature>
<evidence type="ECO:0000313" key="18">
    <source>
        <dbReference type="Proteomes" id="UP000694620"/>
    </source>
</evidence>
<dbReference type="SMART" id="SM00255">
    <property type="entry name" value="TIR"/>
    <property type="match status" value="1"/>
</dbReference>
<reference evidence="17" key="1">
    <citation type="submission" date="2021-06" db="EMBL/GenBank/DDBJ databases">
        <authorList>
            <consortium name="Wellcome Sanger Institute Data Sharing"/>
        </authorList>
    </citation>
    <scope>NUCLEOTIDE SEQUENCE [LARGE SCALE GENOMIC DNA]</scope>
</reference>